<dbReference type="Gene3D" id="3.30.70.80">
    <property type="entry name" value="Peptidase S8 propeptide/proteinase inhibitor I9"/>
    <property type="match status" value="1"/>
</dbReference>
<dbReference type="Gramene" id="PHT85704">
    <property type="protein sequence ID" value="PHT85704"/>
    <property type="gene ID" value="T459_07810"/>
</dbReference>
<gene>
    <name evidence="4" type="ORF">T459_07810</name>
</gene>
<protein>
    <recommendedName>
        <fullName evidence="3">Inhibitor I9 domain-containing protein</fullName>
    </recommendedName>
</protein>
<reference evidence="4 5" key="2">
    <citation type="journal article" date="2017" name="Genome Biol.">
        <title>New reference genome sequences of hot pepper reveal the massive evolution of plant disease-resistance genes by retroduplication.</title>
        <authorList>
            <person name="Kim S."/>
            <person name="Park J."/>
            <person name="Yeom S.I."/>
            <person name="Kim Y.M."/>
            <person name="Seo E."/>
            <person name="Kim K.T."/>
            <person name="Kim M.S."/>
            <person name="Lee J.M."/>
            <person name="Cheong K."/>
            <person name="Shin H.S."/>
            <person name="Kim S.B."/>
            <person name="Han K."/>
            <person name="Lee J."/>
            <person name="Park M."/>
            <person name="Lee H.A."/>
            <person name="Lee H.Y."/>
            <person name="Lee Y."/>
            <person name="Oh S."/>
            <person name="Lee J.H."/>
            <person name="Choi E."/>
            <person name="Choi E."/>
            <person name="Lee S.E."/>
            <person name="Jeon J."/>
            <person name="Kim H."/>
            <person name="Choi G."/>
            <person name="Song H."/>
            <person name="Lee J."/>
            <person name="Lee S.C."/>
            <person name="Kwon J.K."/>
            <person name="Lee H.Y."/>
            <person name="Koo N."/>
            <person name="Hong Y."/>
            <person name="Kim R.W."/>
            <person name="Kang W.H."/>
            <person name="Huh J.H."/>
            <person name="Kang B.C."/>
            <person name="Yang T.J."/>
            <person name="Lee Y.H."/>
            <person name="Bennetzen J.L."/>
            <person name="Choi D."/>
        </authorList>
    </citation>
    <scope>NUCLEOTIDE SEQUENCE [LARGE SCALE GENOMIC DNA]</scope>
    <source>
        <strain evidence="5">cv. CM334</strain>
    </source>
</reference>
<dbReference type="InterPro" id="IPR045051">
    <property type="entry name" value="SBT"/>
</dbReference>
<name>A0A2G2ZUN9_CAPAN</name>
<dbReference type="GO" id="GO:0006508">
    <property type="term" value="P:proteolysis"/>
    <property type="evidence" value="ECO:0007669"/>
    <property type="project" value="InterPro"/>
</dbReference>
<comment type="caution">
    <text evidence="4">The sequence shown here is derived from an EMBL/GenBank/DDBJ whole genome shotgun (WGS) entry which is preliminary data.</text>
</comment>
<evidence type="ECO:0000256" key="2">
    <source>
        <dbReference type="ARBA" id="ARBA00022729"/>
    </source>
</evidence>
<dbReference type="SUPFAM" id="SSF52743">
    <property type="entry name" value="Subtilisin-like"/>
    <property type="match status" value="1"/>
</dbReference>
<feature type="domain" description="Inhibitor I9" evidence="3">
    <location>
        <begin position="2"/>
        <end position="56"/>
    </location>
</feature>
<dbReference type="AlphaFoldDB" id="A0A2G2ZUN9"/>
<dbReference type="InterPro" id="IPR036852">
    <property type="entry name" value="Peptidase_S8/S53_dom_sf"/>
</dbReference>
<keyword evidence="5" id="KW-1185">Reference proteome</keyword>
<dbReference type="EMBL" id="AYRZ02000003">
    <property type="protein sequence ID" value="PHT85704.1"/>
    <property type="molecule type" value="Genomic_DNA"/>
</dbReference>
<dbReference type="InterPro" id="IPR010259">
    <property type="entry name" value="S8pro/Inhibitor_I9"/>
</dbReference>
<evidence type="ECO:0000259" key="3">
    <source>
        <dbReference type="Pfam" id="PF05922"/>
    </source>
</evidence>
<dbReference type="OMA" id="KTHMSRS"/>
<evidence type="ECO:0000313" key="4">
    <source>
        <dbReference type="EMBL" id="PHT85704.1"/>
    </source>
</evidence>
<dbReference type="InterPro" id="IPR037045">
    <property type="entry name" value="S8pro/Inhibitor_I9_sf"/>
</dbReference>
<keyword evidence="2" id="KW-0732">Signal</keyword>
<evidence type="ECO:0000256" key="1">
    <source>
        <dbReference type="ARBA" id="ARBA00011073"/>
    </source>
</evidence>
<accession>A0A2G2ZUN9</accession>
<dbReference type="GO" id="GO:0004252">
    <property type="term" value="F:serine-type endopeptidase activity"/>
    <property type="evidence" value="ECO:0007669"/>
    <property type="project" value="InterPro"/>
</dbReference>
<dbReference type="Pfam" id="PF05922">
    <property type="entry name" value="Inhibitor_I9"/>
    <property type="match status" value="1"/>
</dbReference>
<comment type="similarity">
    <text evidence="1">Belongs to the peptidase S8 family.</text>
</comment>
<organism evidence="4 5">
    <name type="scientific">Capsicum annuum</name>
    <name type="common">Capsicum pepper</name>
    <dbReference type="NCBI Taxonomy" id="4072"/>
    <lineage>
        <taxon>Eukaryota</taxon>
        <taxon>Viridiplantae</taxon>
        <taxon>Streptophyta</taxon>
        <taxon>Embryophyta</taxon>
        <taxon>Tracheophyta</taxon>
        <taxon>Spermatophyta</taxon>
        <taxon>Magnoliopsida</taxon>
        <taxon>eudicotyledons</taxon>
        <taxon>Gunneridae</taxon>
        <taxon>Pentapetalae</taxon>
        <taxon>asterids</taxon>
        <taxon>lamiids</taxon>
        <taxon>Solanales</taxon>
        <taxon>Solanaceae</taxon>
        <taxon>Solanoideae</taxon>
        <taxon>Capsiceae</taxon>
        <taxon>Capsicum</taxon>
    </lineage>
</organism>
<dbReference type="PANTHER" id="PTHR10795">
    <property type="entry name" value="PROPROTEIN CONVERTASE SUBTILISIN/KEXIN"/>
    <property type="match status" value="1"/>
</dbReference>
<reference evidence="4 5" key="1">
    <citation type="journal article" date="2014" name="Nat. Genet.">
        <title>Genome sequence of the hot pepper provides insights into the evolution of pungency in Capsicum species.</title>
        <authorList>
            <person name="Kim S."/>
            <person name="Park M."/>
            <person name="Yeom S.I."/>
            <person name="Kim Y.M."/>
            <person name="Lee J.M."/>
            <person name="Lee H.A."/>
            <person name="Seo E."/>
            <person name="Choi J."/>
            <person name="Cheong K."/>
            <person name="Kim K.T."/>
            <person name="Jung K."/>
            <person name="Lee G.W."/>
            <person name="Oh S.K."/>
            <person name="Bae C."/>
            <person name="Kim S.B."/>
            <person name="Lee H.Y."/>
            <person name="Kim S.Y."/>
            <person name="Kim M.S."/>
            <person name="Kang B.C."/>
            <person name="Jo Y.D."/>
            <person name="Yang H.B."/>
            <person name="Jeong H.J."/>
            <person name="Kang W.H."/>
            <person name="Kwon J.K."/>
            <person name="Shin C."/>
            <person name="Lim J.Y."/>
            <person name="Park J.H."/>
            <person name="Huh J.H."/>
            <person name="Kim J.S."/>
            <person name="Kim B.D."/>
            <person name="Cohen O."/>
            <person name="Paran I."/>
            <person name="Suh M.C."/>
            <person name="Lee S.B."/>
            <person name="Kim Y.K."/>
            <person name="Shin Y."/>
            <person name="Noh S.J."/>
            <person name="Park J."/>
            <person name="Seo Y.S."/>
            <person name="Kwon S.Y."/>
            <person name="Kim H.A."/>
            <person name="Park J.M."/>
            <person name="Kim H.J."/>
            <person name="Choi S.B."/>
            <person name="Bosland P.W."/>
            <person name="Reeves G."/>
            <person name="Jo S.H."/>
            <person name="Lee B.W."/>
            <person name="Cho H.T."/>
            <person name="Choi H.S."/>
            <person name="Lee M.S."/>
            <person name="Yu Y."/>
            <person name="Do Choi Y."/>
            <person name="Park B.S."/>
            <person name="van Deynze A."/>
            <person name="Ashrafi H."/>
            <person name="Hill T."/>
            <person name="Kim W.T."/>
            <person name="Pai H.S."/>
            <person name="Ahn H.K."/>
            <person name="Yeam I."/>
            <person name="Giovannoni J.J."/>
            <person name="Rose J.K."/>
            <person name="Sorensen I."/>
            <person name="Lee S.J."/>
            <person name="Kim R.W."/>
            <person name="Choi I.Y."/>
            <person name="Choi B.S."/>
            <person name="Lim J.S."/>
            <person name="Lee Y.H."/>
            <person name="Choi D."/>
        </authorList>
    </citation>
    <scope>NUCLEOTIDE SEQUENCE [LARGE SCALE GENOMIC DNA]</scope>
    <source>
        <strain evidence="5">cv. CM334</strain>
    </source>
</reference>
<proteinExistence type="inferred from homology"/>
<dbReference type="Proteomes" id="UP000222542">
    <property type="component" value="Unassembled WGS sequence"/>
</dbReference>
<evidence type="ECO:0000313" key="5">
    <source>
        <dbReference type="Proteomes" id="UP000222542"/>
    </source>
</evidence>
<sequence>MLNSSCSKEEAKKRMVYSYKHGFSGFAAKLTDFEAKHFEELSGVVRVIQNCPYKTHMSRSWNFLGLSKHDSNGLMNKTNQGDGIIIGIIDTG</sequence>
<dbReference type="STRING" id="4072.A0A2G2ZUN9"/>